<name>A0A2W4UAG0_9CYAN</name>
<dbReference type="Proteomes" id="UP000249354">
    <property type="component" value="Unassembled WGS sequence"/>
</dbReference>
<comment type="caution">
    <text evidence="2">The sequence shown here is derived from an EMBL/GenBank/DDBJ whole genome shotgun (WGS) entry which is preliminary data.</text>
</comment>
<proteinExistence type="predicted"/>
<dbReference type="CDD" id="cd05243">
    <property type="entry name" value="SDR_a5"/>
    <property type="match status" value="1"/>
</dbReference>
<evidence type="ECO:0000313" key="3">
    <source>
        <dbReference type="Proteomes" id="UP000249354"/>
    </source>
</evidence>
<reference evidence="2 3" key="2">
    <citation type="submission" date="2018-06" db="EMBL/GenBank/DDBJ databases">
        <title>Metagenomic assembly of (sub)arctic Cyanobacteria and their associated microbiome from non-axenic cultures.</title>
        <authorList>
            <person name="Baurain D."/>
        </authorList>
    </citation>
    <scope>NUCLEOTIDE SEQUENCE [LARGE SCALE GENOMIC DNA]</scope>
    <source>
        <strain evidence="2">ULC129bin1</strain>
    </source>
</reference>
<dbReference type="Gene3D" id="3.40.50.720">
    <property type="entry name" value="NAD(P)-binding Rossmann-like Domain"/>
    <property type="match status" value="1"/>
</dbReference>
<dbReference type="PANTHER" id="PTHR15020:SF45">
    <property type="entry name" value="NAD(P)-BINDING DOMAIN-CONTAINING PROTEIN"/>
    <property type="match status" value="1"/>
</dbReference>
<dbReference type="EMBL" id="QBMC01000057">
    <property type="protein sequence ID" value="PZO18256.1"/>
    <property type="molecule type" value="Genomic_DNA"/>
</dbReference>
<dbReference type="SUPFAM" id="SSF51735">
    <property type="entry name" value="NAD(P)-binding Rossmann-fold domains"/>
    <property type="match status" value="1"/>
</dbReference>
<reference evidence="3" key="1">
    <citation type="submission" date="2018-04" db="EMBL/GenBank/DDBJ databases">
        <authorList>
            <person name="Cornet L."/>
        </authorList>
    </citation>
    <scope>NUCLEOTIDE SEQUENCE [LARGE SCALE GENOMIC DNA]</scope>
</reference>
<protein>
    <submittedName>
        <fullName evidence="2">NAD(P)-dependent oxidoreductase</fullName>
    </submittedName>
</protein>
<gene>
    <name evidence="2" type="ORF">DCF25_10060</name>
</gene>
<accession>A0A2W4UAG0</accession>
<dbReference type="InterPro" id="IPR016040">
    <property type="entry name" value="NAD(P)-bd_dom"/>
</dbReference>
<dbReference type="InterPro" id="IPR036291">
    <property type="entry name" value="NAD(P)-bd_dom_sf"/>
</dbReference>
<organism evidence="2 3">
    <name type="scientific">Leptolyngbya foveolarum</name>
    <dbReference type="NCBI Taxonomy" id="47253"/>
    <lineage>
        <taxon>Bacteria</taxon>
        <taxon>Bacillati</taxon>
        <taxon>Cyanobacteriota</taxon>
        <taxon>Cyanophyceae</taxon>
        <taxon>Leptolyngbyales</taxon>
        <taxon>Leptolyngbyaceae</taxon>
        <taxon>Leptolyngbya group</taxon>
        <taxon>Leptolyngbya</taxon>
    </lineage>
</organism>
<dbReference type="AlphaFoldDB" id="A0A2W4UAG0"/>
<evidence type="ECO:0000313" key="2">
    <source>
        <dbReference type="EMBL" id="PZO18256.1"/>
    </source>
</evidence>
<evidence type="ECO:0000259" key="1">
    <source>
        <dbReference type="Pfam" id="PF13460"/>
    </source>
</evidence>
<sequence length="220" mass="22848">MQVFLAGASRGAGREIAKRLVIAGHQVVALLRSEQAKADLEALGITVVLGDALDAPAMQQIMSEHSPDTAISTIGGLPSDGGTRADFAGNKNLIDAAVAAQAKYFILISSIGSGESAQALPPQALETLGAVLKEKEQAEAYLVDSGLAYTIIRPGGLVSQPATGEEVLTEDASVAGSISRTGLARLTVKCLESDRAKNKILSAIDTSMQRSSQPFETFEP</sequence>
<dbReference type="PANTHER" id="PTHR15020">
    <property type="entry name" value="FLAVIN REDUCTASE-RELATED"/>
    <property type="match status" value="1"/>
</dbReference>
<feature type="domain" description="NAD(P)-binding" evidence="1">
    <location>
        <begin position="7"/>
        <end position="193"/>
    </location>
</feature>
<dbReference type="Pfam" id="PF13460">
    <property type="entry name" value="NAD_binding_10"/>
    <property type="match status" value="1"/>
</dbReference>